<dbReference type="EMBL" id="UFUW01000001">
    <property type="protein sequence ID" value="SUX19996.1"/>
    <property type="molecule type" value="Genomic_DNA"/>
</dbReference>
<dbReference type="InterPro" id="IPR036878">
    <property type="entry name" value="Glu_permease_IIB"/>
</dbReference>
<dbReference type="InterPro" id="IPR018113">
    <property type="entry name" value="PTrfase_EIIB_Cys"/>
</dbReference>
<dbReference type="Pfam" id="PF00358">
    <property type="entry name" value="PTS_EIIA_1"/>
    <property type="match status" value="1"/>
</dbReference>
<evidence type="ECO:0000256" key="8">
    <source>
        <dbReference type="ARBA" id="ARBA00022777"/>
    </source>
</evidence>
<keyword evidence="7 16" id="KW-0812">Transmembrane</keyword>
<feature type="transmembrane region" description="Helical" evidence="16">
    <location>
        <begin position="403"/>
        <end position="421"/>
    </location>
</feature>
<dbReference type="NCBIfam" id="TIGR01996">
    <property type="entry name" value="PTS-II-BC-sucr"/>
    <property type="match status" value="1"/>
</dbReference>
<dbReference type="AlphaFoldDB" id="A0A381E1W8"/>
<keyword evidence="6" id="KW-0598">Phosphotransferase system</keyword>
<evidence type="ECO:0000256" key="3">
    <source>
        <dbReference type="ARBA" id="ARBA00022475"/>
    </source>
</evidence>
<evidence type="ECO:0000256" key="13">
    <source>
        <dbReference type="ARBA" id="ARBA00048931"/>
    </source>
</evidence>
<dbReference type="PROSITE" id="PS00371">
    <property type="entry name" value="PTS_EIIA_TYPE_1_HIS"/>
    <property type="match status" value="1"/>
</dbReference>
<dbReference type="EC" id="2.7.1.211" evidence="11"/>
<dbReference type="FunFam" id="2.70.70.10:FF:000001">
    <property type="entry name" value="PTS system glucose-specific IIA component"/>
    <property type="match status" value="1"/>
</dbReference>
<organism evidence="20 21">
    <name type="scientific">Cardiobacterium valvarum</name>
    <dbReference type="NCBI Taxonomy" id="194702"/>
    <lineage>
        <taxon>Bacteria</taxon>
        <taxon>Pseudomonadati</taxon>
        <taxon>Pseudomonadota</taxon>
        <taxon>Gammaproteobacteria</taxon>
        <taxon>Cardiobacteriales</taxon>
        <taxon>Cardiobacteriaceae</taxon>
        <taxon>Cardiobacterium</taxon>
    </lineage>
</organism>
<dbReference type="InterPro" id="IPR010973">
    <property type="entry name" value="PTS_IIBC_sucr"/>
</dbReference>
<dbReference type="Pfam" id="PF02378">
    <property type="entry name" value="PTS_EIIC"/>
    <property type="match status" value="1"/>
</dbReference>
<dbReference type="CDD" id="cd00212">
    <property type="entry name" value="PTS_IIB_glc"/>
    <property type="match status" value="1"/>
</dbReference>
<dbReference type="PROSITE" id="PS51093">
    <property type="entry name" value="PTS_EIIA_TYPE_1"/>
    <property type="match status" value="1"/>
</dbReference>
<feature type="compositionally biased region" description="Low complexity" evidence="15">
    <location>
        <begin position="478"/>
        <end position="497"/>
    </location>
</feature>
<dbReference type="GO" id="GO:0090589">
    <property type="term" value="F:protein-phosphocysteine-trehalose phosphotransferase system transporter activity"/>
    <property type="evidence" value="ECO:0007669"/>
    <property type="project" value="TreeGrafter"/>
</dbReference>
<evidence type="ECO:0000256" key="5">
    <source>
        <dbReference type="ARBA" id="ARBA00022679"/>
    </source>
</evidence>
<dbReference type="OrthoDB" id="92465at2"/>
<dbReference type="Gene3D" id="2.70.70.10">
    <property type="entry name" value="Glucose Permease (Domain IIA)"/>
    <property type="match status" value="1"/>
</dbReference>
<gene>
    <name evidence="20" type="primary">bglF</name>
    <name evidence="20" type="ORF">NCTC13294_00648</name>
</gene>
<comment type="catalytic activity">
    <reaction evidence="13">
        <text>N(pros)-phospho-L-histidyl-[protein](out) + sucrose = sucrose 6(G)-phosphate(in) + L-histidyl-[protein]</text>
        <dbReference type="Rhea" id="RHEA:49236"/>
        <dbReference type="Rhea" id="RHEA-COMP:9745"/>
        <dbReference type="Rhea" id="RHEA-COMP:9746"/>
        <dbReference type="ChEBI" id="CHEBI:17992"/>
        <dbReference type="ChEBI" id="CHEBI:29979"/>
        <dbReference type="ChEBI" id="CHEBI:64837"/>
        <dbReference type="ChEBI" id="CHEBI:91002"/>
        <dbReference type="EC" id="2.7.1.211"/>
    </reaction>
</comment>
<evidence type="ECO:0000256" key="15">
    <source>
        <dbReference type="SAM" id="MobiDB-lite"/>
    </source>
</evidence>
<dbReference type="Proteomes" id="UP000254572">
    <property type="component" value="Unassembled WGS sequence"/>
</dbReference>
<accession>A0A381E1W8</accession>
<feature type="transmembrane region" description="Helical" evidence="16">
    <location>
        <begin position="113"/>
        <end position="133"/>
    </location>
</feature>
<dbReference type="Pfam" id="PF00367">
    <property type="entry name" value="PTS_EIIB"/>
    <property type="match status" value="1"/>
</dbReference>
<dbReference type="PANTHER" id="PTHR30175">
    <property type="entry name" value="PHOSPHOTRANSFERASE SYSTEM TRANSPORT PROTEIN"/>
    <property type="match status" value="1"/>
</dbReference>
<dbReference type="InterPro" id="IPR001127">
    <property type="entry name" value="PTS_EIIA_1_perm"/>
</dbReference>
<dbReference type="GO" id="GO:0015771">
    <property type="term" value="P:trehalose transport"/>
    <property type="evidence" value="ECO:0007669"/>
    <property type="project" value="TreeGrafter"/>
</dbReference>
<dbReference type="SUPFAM" id="SSF55604">
    <property type="entry name" value="Glucose permease domain IIB"/>
    <property type="match status" value="1"/>
</dbReference>
<dbReference type="Gene3D" id="3.30.1360.60">
    <property type="entry name" value="Glucose permease domain IIB"/>
    <property type="match status" value="1"/>
</dbReference>
<evidence type="ECO:0000256" key="14">
    <source>
        <dbReference type="PROSITE-ProRule" id="PRU00421"/>
    </source>
</evidence>
<evidence type="ECO:0000259" key="19">
    <source>
        <dbReference type="PROSITE" id="PS51103"/>
    </source>
</evidence>
<dbReference type="GO" id="GO:0008982">
    <property type="term" value="F:protein-N(PI)-phosphohistidine-sugar phosphotransferase activity"/>
    <property type="evidence" value="ECO:0007669"/>
    <property type="project" value="InterPro"/>
</dbReference>
<keyword evidence="8" id="KW-0418">Kinase</keyword>
<feature type="domain" description="PTS EIIB type-1" evidence="18">
    <location>
        <begin position="5"/>
        <end position="88"/>
    </location>
</feature>
<dbReference type="SUPFAM" id="SSF51261">
    <property type="entry name" value="Duplicated hybrid motif"/>
    <property type="match status" value="1"/>
</dbReference>
<evidence type="ECO:0000313" key="20">
    <source>
        <dbReference type="EMBL" id="SUX19996.1"/>
    </source>
</evidence>
<feature type="domain" description="PTS EIIA type-1" evidence="17">
    <location>
        <begin position="527"/>
        <end position="631"/>
    </location>
</feature>
<proteinExistence type="predicted"/>
<evidence type="ECO:0000259" key="17">
    <source>
        <dbReference type="PROSITE" id="PS51093"/>
    </source>
</evidence>
<dbReference type="GO" id="GO:0005886">
    <property type="term" value="C:plasma membrane"/>
    <property type="evidence" value="ECO:0007669"/>
    <property type="project" value="UniProtKB-SubCell"/>
</dbReference>
<reference evidence="20 21" key="1">
    <citation type="submission" date="2018-06" db="EMBL/GenBank/DDBJ databases">
        <authorList>
            <consortium name="Pathogen Informatics"/>
            <person name="Doyle S."/>
        </authorList>
    </citation>
    <scope>NUCLEOTIDE SEQUENCE [LARGE SCALE GENOMIC DNA]</scope>
    <source>
        <strain evidence="20 21">NCTC13294</strain>
    </source>
</reference>
<feature type="transmembrane region" description="Helical" evidence="16">
    <location>
        <begin position="182"/>
        <end position="200"/>
    </location>
</feature>
<evidence type="ECO:0000256" key="10">
    <source>
        <dbReference type="ARBA" id="ARBA00023136"/>
    </source>
</evidence>
<keyword evidence="5" id="KW-0808">Transferase</keyword>
<keyword evidence="21" id="KW-1185">Reference proteome</keyword>
<keyword evidence="9 16" id="KW-1133">Transmembrane helix</keyword>
<dbReference type="FunFam" id="3.30.1360.60:FF:000001">
    <property type="entry name" value="PTS system glucose-specific IIBC component PtsG"/>
    <property type="match status" value="1"/>
</dbReference>
<evidence type="ECO:0000313" key="21">
    <source>
        <dbReference type="Proteomes" id="UP000254572"/>
    </source>
</evidence>
<evidence type="ECO:0000256" key="4">
    <source>
        <dbReference type="ARBA" id="ARBA00022597"/>
    </source>
</evidence>
<keyword evidence="4" id="KW-0762">Sugar transport</keyword>
<dbReference type="RefSeq" id="WP_115610904.1">
    <property type="nucleotide sequence ID" value="NZ_JBHLZC010000001.1"/>
</dbReference>
<dbReference type="InterPro" id="IPR011055">
    <property type="entry name" value="Dup_hybrid_motif"/>
</dbReference>
<feature type="region of interest" description="Disordered" evidence="15">
    <location>
        <begin position="477"/>
        <end position="503"/>
    </location>
</feature>
<evidence type="ECO:0000256" key="16">
    <source>
        <dbReference type="SAM" id="Phobius"/>
    </source>
</evidence>
<evidence type="ECO:0000259" key="18">
    <source>
        <dbReference type="PROSITE" id="PS51098"/>
    </source>
</evidence>
<dbReference type="PROSITE" id="PS01035">
    <property type="entry name" value="PTS_EIIB_TYPE_1_CYS"/>
    <property type="match status" value="1"/>
</dbReference>
<evidence type="ECO:0000256" key="1">
    <source>
        <dbReference type="ARBA" id="ARBA00004651"/>
    </source>
</evidence>
<dbReference type="PROSITE" id="PS51103">
    <property type="entry name" value="PTS_EIIC_TYPE_1"/>
    <property type="match status" value="1"/>
</dbReference>
<keyword evidence="10 16" id="KW-0472">Membrane</keyword>
<evidence type="ECO:0000256" key="11">
    <source>
        <dbReference type="ARBA" id="ARBA00044053"/>
    </source>
</evidence>
<dbReference type="InterPro" id="IPR003352">
    <property type="entry name" value="PTS_EIIC"/>
</dbReference>
<dbReference type="GO" id="GO:0016301">
    <property type="term" value="F:kinase activity"/>
    <property type="evidence" value="ECO:0007669"/>
    <property type="project" value="UniProtKB-KW"/>
</dbReference>
<dbReference type="InterPro" id="IPR050558">
    <property type="entry name" value="PTS_Sugar-Specific_Components"/>
</dbReference>
<evidence type="ECO:0000256" key="9">
    <source>
        <dbReference type="ARBA" id="ARBA00022989"/>
    </source>
</evidence>
<keyword evidence="3" id="KW-1003">Cell membrane</keyword>
<dbReference type="NCBIfam" id="TIGR00830">
    <property type="entry name" value="PTBA"/>
    <property type="match status" value="1"/>
</dbReference>
<feature type="domain" description="PTS EIIC type-1" evidence="19">
    <location>
        <begin position="121"/>
        <end position="482"/>
    </location>
</feature>
<evidence type="ECO:0000256" key="2">
    <source>
        <dbReference type="ARBA" id="ARBA00022448"/>
    </source>
</evidence>
<comment type="subcellular location">
    <subcellularLocation>
        <location evidence="1">Cell membrane</location>
        <topology evidence="1">Multi-pass membrane protein</topology>
    </subcellularLocation>
</comment>
<feature type="active site" description="Phosphocysteine intermediate; for EIIB activity" evidence="14">
    <location>
        <position position="27"/>
    </location>
</feature>
<dbReference type="PANTHER" id="PTHR30175:SF4">
    <property type="entry name" value="PTS SYSTEM TREHALOSE-SPECIFIC EIIBC COMPONENT"/>
    <property type="match status" value="1"/>
</dbReference>
<feature type="transmembrane region" description="Helical" evidence="16">
    <location>
        <begin position="259"/>
        <end position="279"/>
    </location>
</feature>
<dbReference type="NCBIfam" id="TIGR00826">
    <property type="entry name" value="EIIB_glc"/>
    <property type="match status" value="1"/>
</dbReference>
<dbReference type="InterPro" id="IPR001996">
    <property type="entry name" value="PTS_IIB_1"/>
</dbReference>
<dbReference type="PROSITE" id="PS51098">
    <property type="entry name" value="PTS_EIIB_TYPE_1"/>
    <property type="match status" value="1"/>
</dbReference>
<keyword evidence="2" id="KW-0813">Transport</keyword>
<feature type="transmembrane region" description="Helical" evidence="16">
    <location>
        <begin position="299"/>
        <end position="321"/>
    </location>
</feature>
<evidence type="ECO:0000256" key="6">
    <source>
        <dbReference type="ARBA" id="ARBA00022683"/>
    </source>
</evidence>
<dbReference type="InterPro" id="IPR013013">
    <property type="entry name" value="PTS_EIIC_1"/>
</dbReference>
<evidence type="ECO:0000256" key="7">
    <source>
        <dbReference type="ARBA" id="ARBA00022692"/>
    </source>
</evidence>
<feature type="transmembrane region" description="Helical" evidence="16">
    <location>
        <begin position="153"/>
        <end position="175"/>
    </location>
</feature>
<evidence type="ECO:0000256" key="12">
    <source>
        <dbReference type="ARBA" id="ARBA00045139"/>
    </source>
</evidence>
<feature type="transmembrane region" description="Helical" evidence="16">
    <location>
        <begin position="448"/>
        <end position="466"/>
    </location>
</feature>
<comment type="function">
    <text evidence="12">The phosphoenolpyruvate-dependent sugar phosphotransferase system (sugar PTS), a major carbohydrate active transport system, catalyzes the phosphorylation of incoming sugar substrates concomitantly with their translocation across the cell membrane. This system is involved in sucrose transport.</text>
</comment>
<protein>
    <recommendedName>
        <fullName evidence="11">protein-N(pi)-phosphohistidine--sucrose phosphotransferase</fullName>
        <ecNumber evidence="11">2.7.1.211</ecNumber>
    </recommendedName>
</protein>
<dbReference type="GO" id="GO:0009401">
    <property type="term" value="P:phosphoenolpyruvate-dependent sugar phosphotransferase system"/>
    <property type="evidence" value="ECO:0007669"/>
    <property type="project" value="UniProtKB-KW"/>
</dbReference>
<sequence>MNEYRQTAEAIIAAVGGKENIAAATHCATRLRMVLKDENKIDKAAIDTVPLAKGNFLTAGQFQIILGTGTVNKVTAELLDITGVKQVSTQEAKDLGAAKGNLLQRFVKTLSDIFVPIIPAIVAGGLLMGLNNVLTAHDLIIKGKTLIEAYPQWAGLAEMINTFANAPFVFLPILIAFSATRIFGGNPFLGAVLGMIMVHPDLTNNYALAKAIEEGSLQHWNILGYDIARVGYQGTVLPILVSSWILAKLETSLRRIIPASVDLLLTPLLAIFITALLTFTVVGPFTRDAGVAFTDAVQWLYNTAGVIGGAVLGALYAPVVITGMHNSFIPVETQLIADIAKTGGTFIFPIAAMNNISQGAAAFGALISTKNAKLKTVASASGISAVLGITEPAMFGVNLRLRYPFYAALIGTACAAAYITLYHTKAVALGAAGIPGIISIGAQYLTPYIIGMAIAFAITFSLTLAFSRSRYNPERQTAPAAAAAESAPETPATAAPAEKAEKPADPIPAEWVMPIAGDILAASDIPDPAFAAGALGASFAINPADGTVRSPVNGQIATVFPTRHAIGIEADNGLEILIHFGIDTVKLDGAGFTALVKEGERVSAGQAILQVDLDAIRDKVPSLITPIIFTAYDDGETVTIADGKPQITKA</sequence>
<name>A0A381E1W8_9GAMM</name>